<dbReference type="Gramene" id="ONI26456">
    <property type="protein sequence ID" value="ONI26456"/>
    <property type="gene ID" value="PRUPE_1G026200"/>
</dbReference>
<keyword evidence="2" id="KW-1185">Reference proteome</keyword>
<evidence type="ECO:0000313" key="1">
    <source>
        <dbReference type="EMBL" id="ONI26456.1"/>
    </source>
</evidence>
<accession>A0A251QRQ0</accession>
<gene>
    <name evidence="1" type="ORF">PRUPE_1G026200</name>
</gene>
<organism evidence="1 2">
    <name type="scientific">Prunus persica</name>
    <name type="common">Peach</name>
    <name type="synonym">Amygdalus persica</name>
    <dbReference type="NCBI Taxonomy" id="3760"/>
    <lineage>
        <taxon>Eukaryota</taxon>
        <taxon>Viridiplantae</taxon>
        <taxon>Streptophyta</taxon>
        <taxon>Embryophyta</taxon>
        <taxon>Tracheophyta</taxon>
        <taxon>Spermatophyta</taxon>
        <taxon>Magnoliopsida</taxon>
        <taxon>eudicotyledons</taxon>
        <taxon>Gunneridae</taxon>
        <taxon>Pentapetalae</taxon>
        <taxon>rosids</taxon>
        <taxon>fabids</taxon>
        <taxon>Rosales</taxon>
        <taxon>Rosaceae</taxon>
        <taxon>Amygdaloideae</taxon>
        <taxon>Amygdaleae</taxon>
        <taxon>Prunus</taxon>
    </lineage>
</organism>
<dbReference type="AlphaFoldDB" id="A0A251QRQ0"/>
<sequence>MDNMSLHKAVLIKSFVEVGVGKFLQVVNVFLRDLSSDFSEPWVVHINFFVGVGKSLQVVKVLHRDLSFDFSETRFVHMIKSVVEVGVGKSLHQRAAFSFDFIVPTPKP</sequence>
<proteinExistence type="predicted"/>
<dbReference type="EMBL" id="CM007651">
    <property type="protein sequence ID" value="ONI26456.1"/>
    <property type="molecule type" value="Genomic_DNA"/>
</dbReference>
<name>A0A251QRQ0_PRUPE</name>
<protein>
    <submittedName>
        <fullName evidence="1">Uncharacterized protein</fullName>
    </submittedName>
</protein>
<reference evidence="1 2" key="1">
    <citation type="journal article" date="2013" name="Nat. Genet.">
        <title>The high-quality draft genome of peach (Prunus persica) identifies unique patterns of genetic diversity, domestication and genome evolution.</title>
        <authorList>
            <consortium name="International Peach Genome Initiative"/>
            <person name="Verde I."/>
            <person name="Abbott A.G."/>
            <person name="Scalabrin S."/>
            <person name="Jung S."/>
            <person name="Shu S."/>
            <person name="Marroni F."/>
            <person name="Zhebentyayeva T."/>
            <person name="Dettori M.T."/>
            <person name="Grimwood J."/>
            <person name="Cattonaro F."/>
            <person name="Zuccolo A."/>
            <person name="Rossini L."/>
            <person name="Jenkins J."/>
            <person name="Vendramin E."/>
            <person name="Meisel L.A."/>
            <person name="Decroocq V."/>
            <person name="Sosinski B."/>
            <person name="Prochnik S."/>
            <person name="Mitros T."/>
            <person name="Policriti A."/>
            <person name="Cipriani G."/>
            <person name="Dondini L."/>
            <person name="Ficklin S."/>
            <person name="Goodstein D.M."/>
            <person name="Xuan P."/>
            <person name="Del Fabbro C."/>
            <person name="Aramini V."/>
            <person name="Copetti D."/>
            <person name="Gonzalez S."/>
            <person name="Horner D.S."/>
            <person name="Falchi R."/>
            <person name="Lucas S."/>
            <person name="Mica E."/>
            <person name="Maldonado J."/>
            <person name="Lazzari B."/>
            <person name="Bielenberg D."/>
            <person name="Pirona R."/>
            <person name="Miculan M."/>
            <person name="Barakat A."/>
            <person name="Testolin R."/>
            <person name="Stella A."/>
            <person name="Tartarini S."/>
            <person name="Tonutti P."/>
            <person name="Arus P."/>
            <person name="Orellana A."/>
            <person name="Wells C."/>
            <person name="Main D."/>
            <person name="Vizzotto G."/>
            <person name="Silva H."/>
            <person name="Salamini F."/>
            <person name="Schmutz J."/>
            <person name="Morgante M."/>
            <person name="Rokhsar D.S."/>
        </authorList>
    </citation>
    <scope>NUCLEOTIDE SEQUENCE [LARGE SCALE GENOMIC DNA]</scope>
    <source>
        <strain evidence="2">cv. Nemared</strain>
    </source>
</reference>
<dbReference type="Proteomes" id="UP000006882">
    <property type="component" value="Chromosome G1"/>
</dbReference>
<evidence type="ECO:0000313" key="2">
    <source>
        <dbReference type="Proteomes" id="UP000006882"/>
    </source>
</evidence>